<dbReference type="eggNOG" id="ENOG5030N4K">
    <property type="taxonomic scope" value="Bacteria"/>
</dbReference>
<dbReference type="AlphaFoldDB" id="A7GNA1"/>
<organism evidence="1 2">
    <name type="scientific">Bacillus cytotoxicus (strain DSM 22905 / CIP 110041 / 391-98 / NVH 391-98)</name>
    <dbReference type="NCBI Taxonomy" id="315749"/>
    <lineage>
        <taxon>Bacteria</taxon>
        <taxon>Bacillati</taxon>
        <taxon>Bacillota</taxon>
        <taxon>Bacilli</taxon>
        <taxon>Bacillales</taxon>
        <taxon>Bacillaceae</taxon>
        <taxon>Bacillus</taxon>
        <taxon>Bacillus cereus group</taxon>
    </lineage>
</organism>
<keyword evidence="2" id="KW-1185">Reference proteome</keyword>
<reference evidence="1 2" key="1">
    <citation type="journal article" date="2008" name="Chem. Biol. Interact.">
        <title>Extending the Bacillus cereus group genomics to putative food-borne pathogens of different toxicity.</title>
        <authorList>
            <person name="Lapidus A."/>
            <person name="Goltsman E."/>
            <person name="Auger S."/>
            <person name="Galleron N."/>
            <person name="Segurens B."/>
            <person name="Dossat C."/>
            <person name="Land M.L."/>
            <person name="Broussolle V."/>
            <person name="Brillard J."/>
            <person name="Guinebretiere M.H."/>
            <person name="Sanchis V."/>
            <person name="Nguen-The C."/>
            <person name="Lereclus D."/>
            <person name="Richardson P."/>
            <person name="Wincker P."/>
            <person name="Weissenbach J."/>
            <person name="Ehrlich S.D."/>
            <person name="Sorokin A."/>
        </authorList>
    </citation>
    <scope>NUCLEOTIDE SEQUENCE [LARGE SCALE GENOMIC DNA]</scope>
    <source>
        <strain evidence="2">DSM 22905 / CIP 110041 / 391-98 / NVH 391-98</strain>
    </source>
</reference>
<dbReference type="RefSeq" id="WP_012093776.1">
    <property type="nucleotide sequence ID" value="NC_009674.1"/>
</dbReference>
<name>A7GNA1_BACCN</name>
<dbReference type="HOGENOM" id="CLU_089993_0_0_9"/>
<dbReference type="Proteomes" id="UP000002300">
    <property type="component" value="Chromosome"/>
</dbReference>
<accession>A7GNA1</accession>
<proteinExistence type="predicted"/>
<dbReference type="EMBL" id="CP000764">
    <property type="protein sequence ID" value="ABS21609.1"/>
    <property type="molecule type" value="Genomic_DNA"/>
</dbReference>
<evidence type="ECO:0000313" key="2">
    <source>
        <dbReference type="Proteomes" id="UP000002300"/>
    </source>
</evidence>
<dbReference type="KEGG" id="bcy:Bcer98_1287"/>
<evidence type="ECO:0000313" key="1">
    <source>
        <dbReference type="EMBL" id="ABS21609.1"/>
    </source>
</evidence>
<gene>
    <name evidence="1" type="ordered locus">Bcer98_1287</name>
</gene>
<protein>
    <submittedName>
        <fullName evidence="1">Uncharacterized protein</fullName>
    </submittedName>
</protein>
<sequence>MKQDFKRKFPQWVNETGDYTVCLSDDLDSLVGASVLKSVKGYEIKHFYDFNNFYSVDGDKRKAIGVDIALEKGMTWDNHVVRLSRYGKVNTVSANPNVIENIDRENYTKKYAMSTALLIWSFYGLSLPQSDEGKMLLLSIDSSYKGHYTCFKSVQNEWLRKLGFEELIDIQNKYTLKDFANIKKKYNSSMKIVLVNGQLQTEMYLEGISKVLGLPIELPICRFKLRKRFLREVIELRKYTSYTKGMIEEKYNKEIFSMALTQKNTISLTFK</sequence>
<dbReference type="STRING" id="315749.Bcer98_1287"/>
<dbReference type="OrthoDB" id="2603165at2"/>
<dbReference type="GeneID" id="33896635"/>